<dbReference type="PATRIC" id="fig|1341181.4.peg.1272"/>
<feature type="transmembrane region" description="Helical" evidence="1">
    <location>
        <begin position="154"/>
        <end position="179"/>
    </location>
</feature>
<dbReference type="OrthoDB" id="1366120at2"/>
<comment type="caution">
    <text evidence="2">The sequence shown here is derived from an EMBL/GenBank/DDBJ whole genome shotgun (WGS) entry which is preliminary data.</text>
</comment>
<organism evidence="2 3">
    <name type="scientific">Flavobacterium limnosediminis JC2902</name>
    <dbReference type="NCBI Taxonomy" id="1341181"/>
    <lineage>
        <taxon>Bacteria</taxon>
        <taxon>Pseudomonadati</taxon>
        <taxon>Bacteroidota</taxon>
        <taxon>Flavobacteriia</taxon>
        <taxon>Flavobacteriales</taxon>
        <taxon>Flavobacteriaceae</taxon>
        <taxon>Flavobacterium</taxon>
    </lineage>
</organism>
<keyword evidence="1" id="KW-0812">Transmembrane</keyword>
<reference evidence="2 3" key="1">
    <citation type="submission" date="2013-08" db="EMBL/GenBank/DDBJ databases">
        <title>Flavobacterium limnosediminis JC2902 genome sequencing.</title>
        <authorList>
            <person name="Lee K."/>
            <person name="Yi H."/>
            <person name="Park S."/>
            <person name="Chun J."/>
        </authorList>
    </citation>
    <scope>NUCLEOTIDE SEQUENCE [LARGE SCALE GENOMIC DNA]</scope>
    <source>
        <strain evidence="2 3">JC2902</strain>
    </source>
</reference>
<keyword evidence="1" id="KW-1133">Transmembrane helix</keyword>
<dbReference type="Proteomes" id="UP000018004">
    <property type="component" value="Unassembled WGS sequence"/>
</dbReference>
<feature type="transmembrane region" description="Helical" evidence="1">
    <location>
        <begin position="90"/>
        <end position="108"/>
    </location>
</feature>
<name>V6SWC3_9FLAO</name>
<keyword evidence="3" id="KW-1185">Reference proteome</keyword>
<evidence type="ECO:0000313" key="3">
    <source>
        <dbReference type="Proteomes" id="UP000018004"/>
    </source>
</evidence>
<keyword evidence="1" id="KW-0472">Membrane</keyword>
<dbReference type="EMBL" id="AVGG01000005">
    <property type="protein sequence ID" value="ESU28700.1"/>
    <property type="molecule type" value="Genomic_DNA"/>
</dbReference>
<accession>V6SWC3</accession>
<dbReference type="AlphaFoldDB" id="V6SWC3"/>
<feature type="transmembrane region" description="Helical" evidence="1">
    <location>
        <begin position="61"/>
        <end position="78"/>
    </location>
</feature>
<gene>
    <name evidence="2" type="ORF">FLJC2902T_12910</name>
</gene>
<feature type="transmembrane region" description="Helical" evidence="1">
    <location>
        <begin position="120"/>
        <end position="142"/>
    </location>
</feature>
<evidence type="ECO:0000256" key="1">
    <source>
        <dbReference type="SAM" id="Phobius"/>
    </source>
</evidence>
<dbReference type="eggNOG" id="ENOG5030ZFU">
    <property type="taxonomic scope" value="Bacteria"/>
</dbReference>
<feature type="transmembrane region" description="Helical" evidence="1">
    <location>
        <begin position="34"/>
        <end position="55"/>
    </location>
</feature>
<proteinExistence type="predicted"/>
<feature type="transmembrane region" description="Helical" evidence="1">
    <location>
        <begin position="191"/>
        <end position="210"/>
    </location>
</feature>
<evidence type="ECO:0000313" key="2">
    <source>
        <dbReference type="EMBL" id="ESU28700.1"/>
    </source>
</evidence>
<sequence>MTLGLIILVNVLGFIPLIYLLISKNQINSSLKVLYPYLILVAFASFYELTGSLVFKVSVKYWFRIYLLLEFIVIYFFFKQVLNGKYGKLFVLFGLMYLILFLGLLFFWNSASISNLTADSYLSTLETIFVYVFSFLWFKDLFEKMTVSSLWNSSYFYFISGMILYFSGTLFLFLLGNLIHVNSHFSFKDFWMLNIIFNIIFRLILIVTVWKGRVK</sequence>
<protein>
    <submittedName>
        <fullName evidence="2">Uncharacterized protein</fullName>
    </submittedName>
</protein>
<feature type="transmembrane region" description="Helical" evidence="1">
    <location>
        <begin position="6"/>
        <end position="22"/>
    </location>
</feature>
<dbReference type="RefSeq" id="WP_023578936.1">
    <property type="nucleotide sequence ID" value="NZ_AVGG01000005.1"/>
</dbReference>
<dbReference type="STRING" id="1341181.FLJC2902T_12910"/>